<feature type="compositionally biased region" description="Low complexity" evidence="1">
    <location>
        <begin position="113"/>
        <end position="122"/>
    </location>
</feature>
<evidence type="ECO:0000313" key="3">
    <source>
        <dbReference type="Proteomes" id="UP000616839"/>
    </source>
</evidence>
<name>A0A927PZX8_9ACTN</name>
<feature type="compositionally biased region" description="Basic and acidic residues" evidence="1">
    <location>
        <begin position="12"/>
        <end position="28"/>
    </location>
</feature>
<dbReference type="Proteomes" id="UP000616839">
    <property type="component" value="Unassembled WGS sequence"/>
</dbReference>
<dbReference type="SUPFAM" id="SSF51556">
    <property type="entry name" value="Metallo-dependent hydrolases"/>
    <property type="match status" value="1"/>
</dbReference>
<dbReference type="Gene3D" id="3.20.20.140">
    <property type="entry name" value="Metal-dependent hydrolases"/>
    <property type="match status" value="1"/>
</dbReference>
<feature type="compositionally biased region" description="Low complexity" evidence="1">
    <location>
        <begin position="79"/>
        <end position="95"/>
    </location>
</feature>
<feature type="region of interest" description="Disordered" evidence="1">
    <location>
        <begin position="1"/>
        <end position="32"/>
    </location>
</feature>
<reference evidence="2" key="1">
    <citation type="submission" date="2020-09" db="EMBL/GenBank/DDBJ databases">
        <title>Nocardioides sp. strain MJB4 16S ribosomal RNA gene Genome sequencing and assembly.</title>
        <authorList>
            <person name="Kim I."/>
        </authorList>
    </citation>
    <scope>NUCLEOTIDE SEQUENCE</scope>
    <source>
        <strain evidence="2">MJB4</strain>
    </source>
</reference>
<sequence length="868" mass="94029">MPPADHAATRPASHDADHRADRPGDHLVDGSAGRPARRRLAVAGVLALTLVGGALLVPDPGDAGGSAPGTGFRARMAAETGAAPAGSAPSAPVDAPDGHGHDHTDPTTKNAISRAGRAAGSADPTTADEARASVEYVARSRRTADPELTTVPPRTPRHRTPRTRYAVAGGCYTLEGDPVRFRATDLGIHLLYDTARRFLTARPDGTVTWAAEPSPDAEWTTRRRDGRFTFRLPDGRALTRTADGLGTGGEPSRFALRRTRGCPAYPEPRVGVTGDPHAGVTPFQEVRGYVDAHTHGMAYEFLGGEVHCGKPWDKYGVAHALVDCEDHTLTDGKGAVLESALSGEPSHDPAGWPTLVDWPAPNSLTHEGTYHSWLERAWRGGQRVFVNLLVENGQLCTVYPLKRNSCDEMTSVRLQARRMRELERYVDAQYGGPGRGWYRIVTTPWEARRVINEGKLAVIMGIETSVPFGCSVKRVVGGDRAECDEASVNRQIDEMWRLGVRQMELVNKFDNALSGVAGDAGETGVAVNSANFLETLSFWDMRHCEPADGESADRTQLAAPDISAGQQDALFGAVAELGGLLNAPAVPAYPTPAHCNARGLTGLGEHVVDRLADRRMLIDPDHMSVKARNSLLDLLEARDYPGVLSSHSWATPDAYPRIYALGGFVAPYAGDSEGFVAKWRRHLGWADERYYFGFGFGADINGLGAQGDPRGADVANPVRYPFTGLNGVRVDRQRSGERVYDLNVDGVSHYGLYPDWIEDLRQVGGPEDGEAIVEDMSRGAEAYLQTWERGFGIAADSCRNPELRRRVSTVRDLVRPGMTPVAVMRAVGQPYTRLGDTYGLCARSRSSARVPMEMLFGAEGRVREVRRG</sequence>
<keyword evidence="3" id="KW-1185">Reference proteome</keyword>
<dbReference type="RefSeq" id="WP_192139665.1">
    <property type="nucleotide sequence ID" value="NZ_JACYXZ010000001.1"/>
</dbReference>
<feature type="region of interest" description="Disordered" evidence="1">
    <location>
        <begin position="79"/>
        <end position="161"/>
    </location>
</feature>
<evidence type="ECO:0000313" key="2">
    <source>
        <dbReference type="EMBL" id="MBD8868202.1"/>
    </source>
</evidence>
<comment type="caution">
    <text evidence="2">The sequence shown here is derived from an EMBL/GenBank/DDBJ whole genome shotgun (WGS) entry which is preliminary data.</text>
</comment>
<feature type="compositionally biased region" description="Basic and acidic residues" evidence="1">
    <location>
        <begin position="96"/>
        <end position="106"/>
    </location>
</feature>
<dbReference type="AlphaFoldDB" id="A0A927PZX8"/>
<protein>
    <submittedName>
        <fullName evidence="2">Peptidase</fullName>
    </submittedName>
</protein>
<dbReference type="EMBL" id="JACYXZ010000001">
    <property type="protein sequence ID" value="MBD8868202.1"/>
    <property type="molecule type" value="Genomic_DNA"/>
</dbReference>
<evidence type="ECO:0000256" key="1">
    <source>
        <dbReference type="SAM" id="MobiDB-lite"/>
    </source>
</evidence>
<organism evidence="2 3">
    <name type="scientific">Nocardioides donggukensis</name>
    <dbReference type="NCBI Taxonomy" id="2774019"/>
    <lineage>
        <taxon>Bacteria</taxon>
        <taxon>Bacillati</taxon>
        <taxon>Actinomycetota</taxon>
        <taxon>Actinomycetes</taxon>
        <taxon>Propionibacteriales</taxon>
        <taxon>Nocardioidaceae</taxon>
        <taxon>Nocardioides</taxon>
    </lineage>
</organism>
<gene>
    <name evidence="2" type="ORF">IE331_01070</name>
</gene>
<accession>A0A927PZX8</accession>
<proteinExistence type="predicted"/>
<dbReference type="InterPro" id="IPR032466">
    <property type="entry name" value="Metal_Hydrolase"/>
</dbReference>